<dbReference type="PROSITE" id="PS51186">
    <property type="entry name" value="GNAT"/>
    <property type="match status" value="1"/>
</dbReference>
<sequence>MSVKEIRTALSEDREAVLAFCTQTFPDGDYIEHVWDNWLQDPAGQLLVATIDGQPVGAAHILMLNGEEAWLEGLRVDPTYRRQGLARALSETASVEAMRRGATILRLAVDSQILSPSNCMKVCICVMWEIF</sequence>
<organism evidence="2 3">
    <name type="scientific">Dictyobacter arantiisoli</name>
    <dbReference type="NCBI Taxonomy" id="2014874"/>
    <lineage>
        <taxon>Bacteria</taxon>
        <taxon>Bacillati</taxon>
        <taxon>Chloroflexota</taxon>
        <taxon>Ktedonobacteria</taxon>
        <taxon>Ktedonobacterales</taxon>
        <taxon>Dictyobacteraceae</taxon>
        <taxon>Dictyobacter</taxon>
    </lineage>
</organism>
<dbReference type="Proteomes" id="UP000322530">
    <property type="component" value="Unassembled WGS sequence"/>
</dbReference>
<evidence type="ECO:0000259" key="1">
    <source>
        <dbReference type="PROSITE" id="PS51186"/>
    </source>
</evidence>
<proteinExistence type="predicted"/>
<dbReference type="RefSeq" id="WP_149402773.1">
    <property type="nucleotide sequence ID" value="NZ_BIXY01000053.1"/>
</dbReference>
<name>A0A5A5TF75_9CHLR</name>
<dbReference type="CDD" id="cd04301">
    <property type="entry name" value="NAT_SF"/>
    <property type="match status" value="1"/>
</dbReference>
<keyword evidence="3" id="KW-1185">Reference proteome</keyword>
<feature type="domain" description="N-acetyltransferase" evidence="1">
    <location>
        <begin position="4"/>
        <end position="131"/>
    </location>
</feature>
<accession>A0A5A5TF75</accession>
<dbReference type="SUPFAM" id="SSF55729">
    <property type="entry name" value="Acyl-CoA N-acyltransferases (Nat)"/>
    <property type="match status" value="1"/>
</dbReference>
<dbReference type="GO" id="GO:0016747">
    <property type="term" value="F:acyltransferase activity, transferring groups other than amino-acyl groups"/>
    <property type="evidence" value="ECO:0007669"/>
    <property type="project" value="InterPro"/>
</dbReference>
<dbReference type="PANTHER" id="PTHR47403:SF6">
    <property type="entry name" value="N-ACETYLTRANSFERASE DOMAIN-CONTAINING PROTEIN"/>
    <property type="match status" value="1"/>
</dbReference>
<dbReference type="InterPro" id="IPR016181">
    <property type="entry name" value="Acyl_CoA_acyltransferase"/>
</dbReference>
<dbReference type="InterPro" id="IPR000182">
    <property type="entry name" value="GNAT_dom"/>
</dbReference>
<dbReference type="PANTHER" id="PTHR47403">
    <property type="entry name" value="LOC100145250 PROTEIN"/>
    <property type="match status" value="1"/>
</dbReference>
<protein>
    <recommendedName>
        <fullName evidence="1">N-acetyltransferase domain-containing protein</fullName>
    </recommendedName>
</protein>
<dbReference type="AlphaFoldDB" id="A0A5A5TF75"/>
<dbReference type="OrthoDB" id="150660at2"/>
<gene>
    <name evidence="2" type="ORF">KDI_34290</name>
</gene>
<evidence type="ECO:0000313" key="2">
    <source>
        <dbReference type="EMBL" id="GCF09865.1"/>
    </source>
</evidence>
<dbReference type="Gene3D" id="3.40.630.30">
    <property type="match status" value="1"/>
</dbReference>
<reference evidence="2 3" key="1">
    <citation type="submission" date="2019-01" db="EMBL/GenBank/DDBJ databases">
        <title>Draft genome sequence of Dictyobacter sp. Uno17.</title>
        <authorList>
            <person name="Wang C.M."/>
            <person name="Zheng Y."/>
            <person name="Sakai Y."/>
            <person name="Abe K."/>
            <person name="Yokota A."/>
            <person name="Yabe S."/>
        </authorList>
    </citation>
    <scope>NUCLEOTIDE SEQUENCE [LARGE SCALE GENOMIC DNA]</scope>
    <source>
        <strain evidence="2 3">Uno17</strain>
    </source>
</reference>
<dbReference type="EMBL" id="BIXY01000053">
    <property type="protein sequence ID" value="GCF09865.1"/>
    <property type="molecule type" value="Genomic_DNA"/>
</dbReference>
<evidence type="ECO:0000313" key="3">
    <source>
        <dbReference type="Proteomes" id="UP000322530"/>
    </source>
</evidence>
<comment type="caution">
    <text evidence="2">The sequence shown here is derived from an EMBL/GenBank/DDBJ whole genome shotgun (WGS) entry which is preliminary data.</text>
</comment>
<dbReference type="Pfam" id="PF00583">
    <property type="entry name" value="Acetyltransf_1"/>
    <property type="match status" value="1"/>
</dbReference>